<keyword evidence="2" id="KW-1185">Reference proteome</keyword>
<evidence type="ECO:0000313" key="2">
    <source>
        <dbReference type="Proteomes" id="UP001501237"/>
    </source>
</evidence>
<dbReference type="Proteomes" id="UP001501237">
    <property type="component" value="Unassembled WGS sequence"/>
</dbReference>
<dbReference type="Pfam" id="PF13814">
    <property type="entry name" value="Replic_Relax"/>
    <property type="match status" value="1"/>
</dbReference>
<comment type="caution">
    <text evidence="1">The sequence shown here is derived from an EMBL/GenBank/DDBJ whole genome shotgun (WGS) entry which is preliminary data.</text>
</comment>
<accession>A0ABP6QJL7</accession>
<reference evidence="2" key="1">
    <citation type="journal article" date="2019" name="Int. J. Syst. Evol. Microbiol.">
        <title>The Global Catalogue of Microorganisms (GCM) 10K type strain sequencing project: providing services to taxonomists for standard genome sequencing and annotation.</title>
        <authorList>
            <consortium name="The Broad Institute Genomics Platform"/>
            <consortium name="The Broad Institute Genome Sequencing Center for Infectious Disease"/>
            <person name="Wu L."/>
            <person name="Ma J."/>
        </authorList>
    </citation>
    <scope>NUCLEOTIDE SEQUENCE [LARGE SCALE GENOMIC DNA]</scope>
    <source>
        <strain evidence="2">JCM 9377</strain>
    </source>
</reference>
<dbReference type="InterPro" id="IPR025855">
    <property type="entry name" value="Replic_Relax"/>
</dbReference>
<evidence type="ECO:0000313" key="1">
    <source>
        <dbReference type="EMBL" id="GAA3235954.1"/>
    </source>
</evidence>
<sequence>MRNRVMRRLVRFKAVIAFRTVTGVGSAPFVYSLDPAMERLLRLRRGEELERVTPFRQPFARLIPHALAISELYVRLSESANSGAFRIGLFQTESDAWWSVPSGRDMRPDAYVVLVSPSGTADHWWIEMDMGTERIPVIEEKVSRYLGFAHSNPSTPFGVIPRVVFSVPDAKRREQITKSLEILGDLTKRLVAVATWDSTPQFLESSLATERASE</sequence>
<name>A0ABP6QJL7_9ACTN</name>
<dbReference type="EMBL" id="BAAAUV010000029">
    <property type="protein sequence ID" value="GAA3235954.1"/>
    <property type="molecule type" value="Genomic_DNA"/>
</dbReference>
<proteinExistence type="predicted"/>
<protein>
    <submittedName>
        <fullName evidence="1">Uncharacterized protein</fullName>
    </submittedName>
</protein>
<organism evidence="1 2">
    <name type="scientific">Actinocorallia longicatena</name>
    <dbReference type="NCBI Taxonomy" id="111803"/>
    <lineage>
        <taxon>Bacteria</taxon>
        <taxon>Bacillati</taxon>
        <taxon>Actinomycetota</taxon>
        <taxon>Actinomycetes</taxon>
        <taxon>Streptosporangiales</taxon>
        <taxon>Thermomonosporaceae</taxon>
        <taxon>Actinocorallia</taxon>
    </lineage>
</organism>
<gene>
    <name evidence="1" type="ORF">GCM10010468_69950</name>
</gene>